<evidence type="ECO:0000313" key="5">
    <source>
        <dbReference type="EMBL" id="NJJ03599.1"/>
    </source>
</evidence>
<feature type="domain" description="Glycosyltransferase 2-like" evidence="4">
    <location>
        <begin position="5"/>
        <end position="136"/>
    </location>
</feature>
<comment type="similarity">
    <text evidence="1">Belongs to the glycosyltransferase 2 family.</text>
</comment>
<dbReference type="GO" id="GO:0016757">
    <property type="term" value="F:glycosyltransferase activity"/>
    <property type="evidence" value="ECO:0007669"/>
    <property type="project" value="UniProtKB-KW"/>
</dbReference>
<evidence type="ECO:0000256" key="2">
    <source>
        <dbReference type="ARBA" id="ARBA00022676"/>
    </source>
</evidence>
<dbReference type="InterPro" id="IPR050834">
    <property type="entry name" value="Glycosyltransf_2"/>
</dbReference>
<reference evidence="5 6" key="1">
    <citation type="submission" date="2020-03" db="EMBL/GenBank/DDBJ databases">
        <title>Draft genome sequences of bacterial isolates from the female urobiome.</title>
        <authorList>
            <person name="Miller-Ensminger T."/>
            <person name="Wolfe A.J."/>
            <person name="Putonti C."/>
        </authorList>
    </citation>
    <scope>NUCLEOTIDE SEQUENCE [LARGE SCALE GENOMIC DNA]</scope>
    <source>
        <strain evidence="5 6">UMB8490</strain>
    </source>
</reference>
<sequence length="265" mass="29132">MPTLSALMSVYHATDADELELTLTSLDAQTRPADEVVVVFDGEVSGAVRGVVEKHGARVVELPENVGLGRALNAGLATINATYTARIDSDDAAKPERFAKQLAYLEAHPDVAALGSAMEEFEHTPGDRGTIRALPRDPNAYVKINSPLNHPAVTFRTDAVKAVGGYQHVPFMEDYDLWARLIAAGHTLANLDEPLTYFRVTDDQLRRRASADTRRAERTMQANLVEYGLISRPRALANLAVRNLYRALPIGLTKRVYSVLFHRGE</sequence>
<proteinExistence type="inferred from homology"/>
<evidence type="ECO:0000313" key="6">
    <source>
        <dbReference type="Proteomes" id="UP000591626"/>
    </source>
</evidence>
<evidence type="ECO:0000259" key="4">
    <source>
        <dbReference type="Pfam" id="PF00535"/>
    </source>
</evidence>
<protein>
    <submittedName>
        <fullName evidence="5">Glycosyltransferase</fullName>
    </submittedName>
</protein>
<dbReference type="Pfam" id="PF00535">
    <property type="entry name" value="Glycos_transf_2"/>
    <property type="match status" value="1"/>
</dbReference>
<accession>A0AAP6XJI7</accession>
<dbReference type="Gene3D" id="3.90.550.10">
    <property type="entry name" value="Spore Coat Polysaccharide Biosynthesis Protein SpsA, Chain A"/>
    <property type="match status" value="1"/>
</dbReference>
<dbReference type="SUPFAM" id="SSF53448">
    <property type="entry name" value="Nucleotide-diphospho-sugar transferases"/>
    <property type="match status" value="1"/>
</dbReference>
<keyword evidence="3" id="KW-0808">Transferase</keyword>
<keyword evidence="2" id="KW-0328">Glycosyltransferase</keyword>
<dbReference type="PANTHER" id="PTHR43685:SF5">
    <property type="entry name" value="GLYCOSYLTRANSFERASE EPSE-RELATED"/>
    <property type="match status" value="1"/>
</dbReference>
<dbReference type="Proteomes" id="UP000591626">
    <property type="component" value="Unassembled WGS sequence"/>
</dbReference>
<dbReference type="InterPro" id="IPR029044">
    <property type="entry name" value="Nucleotide-diphossugar_trans"/>
</dbReference>
<evidence type="ECO:0000256" key="3">
    <source>
        <dbReference type="ARBA" id="ARBA00022679"/>
    </source>
</evidence>
<dbReference type="AlphaFoldDB" id="A0AAP6XJI7"/>
<dbReference type="EMBL" id="JAAUVV010000006">
    <property type="protein sequence ID" value="NJJ03599.1"/>
    <property type="molecule type" value="Genomic_DNA"/>
</dbReference>
<dbReference type="InterPro" id="IPR001173">
    <property type="entry name" value="Glyco_trans_2-like"/>
</dbReference>
<dbReference type="PANTHER" id="PTHR43685">
    <property type="entry name" value="GLYCOSYLTRANSFERASE"/>
    <property type="match status" value="1"/>
</dbReference>
<dbReference type="RefSeq" id="WP_167616186.1">
    <property type="nucleotide sequence ID" value="NZ_JAAUVV010000006.1"/>
</dbReference>
<organism evidence="5 6">
    <name type="scientific">Corynebacterium coyleae</name>
    <dbReference type="NCBI Taxonomy" id="53374"/>
    <lineage>
        <taxon>Bacteria</taxon>
        <taxon>Bacillati</taxon>
        <taxon>Actinomycetota</taxon>
        <taxon>Actinomycetes</taxon>
        <taxon>Mycobacteriales</taxon>
        <taxon>Corynebacteriaceae</taxon>
        <taxon>Corynebacterium</taxon>
    </lineage>
</organism>
<comment type="caution">
    <text evidence="5">The sequence shown here is derived from an EMBL/GenBank/DDBJ whole genome shotgun (WGS) entry which is preliminary data.</text>
</comment>
<name>A0AAP6XJI7_9CORY</name>
<evidence type="ECO:0000256" key="1">
    <source>
        <dbReference type="ARBA" id="ARBA00006739"/>
    </source>
</evidence>
<gene>
    <name evidence="5" type="ORF">HC138_04370</name>
</gene>